<sequence>MKRLLHIPTFIFTFIICFTSFSQTYKVDEKRIYAWDAFASDWEHNLTEQFIYANGGTKETLLQGFSMPGMMLTYQDVKTYNANNDIILDVGQIWNGITLQWENTSQTIFLYDLSNNLIEEIDQSYNAITLLYENAYRVLYEYSGSNVIKFTYQNWDTTAWVNEDKLEVTYTSGLPTQIISSVWNTTTNMWDLDERDTATYTNGLRTELVVETYNGSGWDLLERYLTTYSGSLETEYIQQSWNGSIFVNSDRELSIYDGNDNKTEYIWYSWVANAWEPYYKEEMDYSLAVSLSTDSFLKDSFKLYPNPASDVIHIASKIAIDKVELYNVLGKKVLQSSNSSKALNIESLQSGIYILKVYNNDKSASKKIVVK</sequence>
<protein>
    <submittedName>
        <fullName evidence="3">T9SS type A sorting domain-containing protein</fullName>
    </submittedName>
</protein>
<evidence type="ECO:0000256" key="1">
    <source>
        <dbReference type="ARBA" id="ARBA00022729"/>
    </source>
</evidence>
<evidence type="ECO:0000313" key="3">
    <source>
        <dbReference type="EMBL" id="MFD1161870.1"/>
    </source>
</evidence>
<organism evidence="3 4">
    <name type="scientific">Hwangdonia seohaensis</name>
    <dbReference type="NCBI Taxonomy" id="1240727"/>
    <lineage>
        <taxon>Bacteria</taxon>
        <taxon>Pseudomonadati</taxon>
        <taxon>Bacteroidota</taxon>
        <taxon>Flavobacteriia</taxon>
        <taxon>Flavobacteriales</taxon>
        <taxon>Flavobacteriaceae</taxon>
        <taxon>Hwangdonia</taxon>
    </lineage>
</organism>
<feature type="domain" description="Secretion system C-terminal sorting" evidence="2">
    <location>
        <begin position="303"/>
        <end position="370"/>
    </location>
</feature>
<proteinExistence type="predicted"/>
<dbReference type="Proteomes" id="UP001597163">
    <property type="component" value="Unassembled WGS sequence"/>
</dbReference>
<evidence type="ECO:0000259" key="2">
    <source>
        <dbReference type="Pfam" id="PF18962"/>
    </source>
</evidence>
<dbReference type="Gene3D" id="2.40.128.720">
    <property type="match status" value="3"/>
</dbReference>
<gene>
    <name evidence="3" type="ORF">ACFQ2E_05550</name>
</gene>
<reference evidence="4" key="1">
    <citation type="journal article" date="2019" name="Int. J. Syst. Evol. Microbiol.">
        <title>The Global Catalogue of Microorganisms (GCM) 10K type strain sequencing project: providing services to taxonomists for standard genome sequencing and annotation.</title>
        <authorList>
            <consortium name="The Broad Institute Genomics Platform"/>
            <consortium name="The Broad Institute Genome Sequencing Center for Infectious Disease"/>
            <person name="Wu L."/>
            <person name="Ma J."/>
        </authorList>
    </citation>
    <scope>NUCLEOTIDE SEQUENCE [LARGE SCALE GENOMIC DNA]</scope>
    <source>
        <strain evidence="4">CCUG 63246</strain>
    </source>
</reference>
<dbReference type="EMBL" id="JBHTLJ010000002">
    <property type="protein sequence ID" value="MFD1161870.1"/>
    <property type="molecule type" value="Genomic_DNA"/>
</dbReference>
<keyword evidence="4" id="KW-1185">Reference proteome</keyword>
<dbReference type="RefSeq" id="WP_311937626.1">
    <property type="nucleotide sequence ID" value="NZ_JAVSCK010000002.1"/>
</dbReference>
<dbReference type="InterPro" id="IPR026444">
    <property type="entry name" value="Secre_tail"/>
</dbReference>
<keyword evidence="1" id="KW-0732">Signal</keyword>
<dbReference type="Pfam" id="PF18962">
    <property type="entry name" value="Por_Secre_tail"/>
    <property type="match status" value="1"/>
</dbReference>
<accession>A0ABW3R9T7</accession>
<dbReference type="NCBIfam" id="TIGR04183">
    <property type="entry name" value="Por_Secre_tail"/>
    <property type="match status" value="1"/>
</dbReference>
<comment type="caution">
    <text evidence="3">The sequence shown here is derived from an EMBL/GenBank/DDBJ whole genome shotgun (WGS) entry which is preliminary data.</text>
</comment>
<evidence type="ECO:0000313" key="4">
    <source>
        <dbReference type="Proteomes" id="UP001597163"/>
    </source>
</evidence>
<name>A0ABW3R9T7_9FLAO</name>